<evidence type="ECO:0000313" key="2">
    <source>
        <dbReference type="Proteomes" id="UP001264980"/>
    </source>
</evidence>
<dbReference type="RefSeq" id="WP_309986505.1">
    <property type="nucleotide sequence ID" value="NZ_JAVDTI010000003.1"/>
</dbReference>
<organism evidence="1 2">
    <name type="scientific">Dyadobacter fermentans</name>
    <dbReference type="NCBI Taxonomy" id="94254"/>
    <lineage>
        <taxon>Bacteria</taxon>
        <taxon>Pseudomonadati</taxon>
        <taxon>Bacteroidota</taxon>
        <taxon>Cytophagia</taxon>
        <taxon>Cytophagales</taxon>
        <taxon>Spirosomataceae</taxon>
        <taxon>Dyadobacter</taxon>
    </lineage>
</organism>
<gene>
    <name evidence="1" type="ORF">J2W84_003974</name>
</gene>
<dbReference type="EMBL" id="JAVDTI010000003">
    <property type="protein sequence ID" value="MDR6806926.1"/>
    <property type="molecule type" value="Genomic_DNA"/>
</dbReference>
<sequence length="142" mass="16104">MKNTFFTFCLIAVSGTLFAQEKRADEGLIRITLNNYIEGRNNGDTARLASAFHRQADLRFRNDETGNLVIWTLPEYIGKFTPGKKMNCTGKIIYVDIAGSAAQAKIELYYPDRTYADYINLLRIGDKWVIASKVYSLYSNGK</sequence>
<keyword evidence="2" id="KW-1185">Reference proteome</keyword>
<dbReference type="Proteomes" id="UP001264980">
    <property type="component" value="Unassembled WGS sequence"/>
</dbReference>
<accession>A0ABU1R0J5</accession>
<dbReference type="Gene3D" id="3.10.450.50">
    <property type="match status" value="1"/>
</dbReference>
<dbReference type="InterPro" id="IPR039437">
    <property type="entry name" value="FrzH/put_lumazine-bd"/>
</dbReference>
<protein>
    <recommendedName>
        <fullName evidence="3">Dehydrogenase</fullName>
    </recommendedName>
</protein>
<proteinExistence type="predicted"/>
<reference evidence="1 2" key="1">
    <citation type="submission" date="2023-07" db="EMBL/GenBank/DDBJ databases">
        <title>Sorghum-associated microbial communities from plants grown in Nebraska, USA.</title>
        <authorList>
            <person name="Schachtman D."/>
        </authorList>
    </citation>
    <scope>NUCLEOTIDE SEQUENCE [LARGE SCALE GENOMIC DNA]</scope>
    <source>
        <strain evidence="1 2">BE57</strain>
    </source>
</reference>
<evidence type="ECO:0008006" key="3">
    <source>
        <dbReference type="Google" id="ProtNLM"/>
    </source>
</evidence>
<evidence type="ECO:0000313" key="1">
    <source>
        <dbReference type="EMBL" id="MDR6806926.1"/>
    </source>
</evidence>
<dbReference type="InterPro" id="IPR032710">
    <property type="entry name" value="NTF2-like_dom_sf"/>
</dbReference>
<comment type="caution">
    <text evidence="1">The sequence shown here is derived from an EMBL/GenBank/DDBJ whole genome shotgun (WGS) entry which is preliminary data.</text>
</comment>
<dbReference type="Pfam" id="PF12893">
    <property type="entry name" value="Lumazine_bd_2"/>
    <property type="match status" value="1"/>
</dbReference>
<name>A0ABU1R0J5_9BACT</name>
<dbReference type="SUPFAM" id="SSF54427">
    <property type="entry name" value="NTF2-like"/>
    <property type="match status" value="1"/>
</dbReference>